<feature type="transmembrane region" description="Helical" evidence="6">
    <location>
        <begin position="20"/>
        <end position="43"/>
    </location>
</feature>
<protein>
    <recommendedName>
        <fullName evidence="9">Transmembrane protein 233</fullName>
    </recommendedName>
</protein>
<keyword evidence="4 6" id="KW-1133">Transmembrane helix</keyword>
<evidence type="ECO:0008006" key="9">
    <source>
        <dbReference type="Google" id="ProtNLM"/>
    </source>
</evidence>
<dbReference type="GO" id="GO:0016020">
    <property type="term" value="C:membrane"/>
    <property type="evidence" value="ECO:0007669"/>
    <property type="project" value="UniProtKB-SubCell"/>
</dbReference>
<dbReference type="InterPro" id="IPR051423">
    <property type="entry name" value="CD225/Dispanin"/>
</dbReference>
<evidence type="ECO:0000256" key="5">
    <source>
        <dbReference type="ARBA" id="ARBA00023136"/>
    </source>
</evidence>
<keyword evidence="8" id="KW-1185">Reference proteome</keyword>
<dbReference type="InterPro" id="IPR007593">
    <property type="entry name" value="CD225/Dispanin_fam"/>
</dbReference>
<dbReference type="PANTHER" id="PTHR14948:SF19">
    <property type="entry name" value="TRANSMEMBRANE PROTEIN 233"/>
    <property type="match status" value="1"/>
</dbReference>
<reference evidence="7" key="1">
    <citation type="submission" date="2025-08" db="UniProtKB">
        <authorList>
            <consortium name="Ensembl"/>
        </authorList>
    </citation>
    <scope>IDENTIFICATION</scope>
</reference>
<feature type="transmembrane region" description="Helical" evidence="6">
    <location>
        <begin position="64"/>
        <end position="84"/>
    </location>
</feature>
<proteinExistence type="inferred from homology"/>
<comment type="similarity">
    <text evidence="2">Belongs to the CD225/Dispanin family.</text>
</comment>
<dbReference type="Pfam" id="PF04505">
    <property type="entry name" value="CD225"/>
    <property type="match status" value="1"/>
</dbReference>
<comment type="subcellular location">
    <subcellularLocation>
        <location evidence="1">Membrane</location>
    </subcellularLocation>
</comment>
<reference evidence="7" key="2">
    <citation type="submission" date="2025-09" db="UniProtKB">
        <authorList>
            <consortium name="Ensembl"/>
        </authorList>
    </citation>
    <scope>IDENTIFICATION</scope>
</reference>
<evidence type="ECO:0000313" key="8">
    <source>
        <dbReference type="Proteomes" id="UP000261520"/>
    </source>
</evidence>
<evidence type="ECO:0000256" key="4">
    <source>
        <dbReference type="ARBA" id="ARBA00022989"/>
    </source>
</evidence>
<evidence type="ECO:0000256" key="6">
    <source>
        <dbReference type="SAM" id="Phobius"/>
    </source>
</evidence>
<dbReference type="AlphaFoldDB" id="A0A3B3Z7H3"/>
<sequence length="109" mass="12120">MSQSSQGPGRGGPPPLRNYLCFTMVTCFCPAWPINIVALVFSVMAQRSYDEQDFEGSQRLGRKALHLGIVSLVIGLAIITAYIIVHFTAVQRIFVICILNYILKYAINI</sequence>
<dbReference type="Proteomes" id="UP000261520">
    <property type="component" value="Unplaced"/>
</dbReference>
<accession>A0A3B3Z7H3</accession>
<keyword evidence="3 6" id="KW-0812">Transmembrane</keyword>
<dbReference type="PANTHER" id="PTHR14948">
    <property type="entry name" value="NG5"/>
    <property type="match status" value="1"/>
</dbReference>
<name>A0A3B3Z7H3_9GOBI</name>
<dbReference type="STRING" id="409849.ENSPMGP00000000535"/>
<evidence type="ECO:0000313" key="7">
    <source>
        <dbReference type="Ensembl" id="ENSPMGP00000000535.1"/>
    </source>
</evidence>
<organism evidence="7 8">
    <name type="scientific">Periophthalmus magnuspinnatus</name>
    <dbReference type="NCBI Taxonomy" id="409849"/>
    <lineage>
        <taxon>Eukaryota</taxon>
        <taxon>Metazoa</taxon>
        <taxon>Chordata</taxon>
        <taxon>Craniata</taxon>
        <taxon>Vertebrata</taxon>
        <taxon>Euteleostomi</taxon>
        <taxon>Actinopterygii</taxon>
        <taxon>Neopterygii</taxon>
        <taxon>Teleostei</taxon>
        <taxon>Neoteleostei</taxon>
        <taxon>Acanthomorphata</taxon>
        <taxon>Gobiaria</taxon>
        <taxon>Gobiiformes</taxon>
        <taxon>Gobioidei</taxon>
        <taxon>Gobiidae</taxon>
        <taxon>Oxudercinae</taxon>
        <taxon>Periophthalmus</taxon>
    </lineage>
</organism>
<dbReference type="Ensembl" id="ENSPMGT00000000560.1">
    <property type="protein sequence ID" value="ENSPMGP00000000535.1"/>
    <property type="gene ID" value="ENSPMGG00000000503.1"/>
</dbReference>
<evidence type="ECO:0000256" key="3">
    <source>
        <dbReference type="ARBA" id="ARBA00022692"/>
    </source>
</evidence>
<keyword evidence="5 6" id="KW-0472">Membrane</keyword>
<feature type="transmembrane region" description="Helical" evidence="6">
    <location>
        <begin position="90"/>
        <end position="107"/>
    </location>
</feature>
<evidence type="ECO:0000256" key="2">
    <source>
        <dbReference type="ARBA" id="ARBA00006843"/>
    </source>
</evidence>
<evidence type="ECO:0000256" key="1">
    <source>
        <dbReference type="ARBA" id="ARBA00004370"/>
    </source>
</evidence>